<evidence type="ECO:0000313" key="11">
    <source>
        <dbReference type="Proteomes" id="UP000824089"/>
    </source>
</evidence>
<dbReference type="SUPFAM" id="SSF89550">
    <property type="entry name" value="PHP domain-like"/>
    <property type="match status" value="1"/>
</dbReference>
<evidence type="ECO:0000256" key="8">
    <source>
        <dbReference type="RuleBase" id="RU366003"/>
    </source>
</evidence>
<comment type="similarity">
    <text evidence="2 8">Belongs to the PHP hydrolase family. HisK subfamily.</text>
</comment>
<evidence type="ECO:0000256" key="5">
    <source>
        <dbReference type="ARBA" id="ARBA00022801"/>
    </source>
</evidence>
<evidence type="ECO:0000256" key="3">
    <source>
        <dbReference type="ARBA" id="ARBA00013085"/>
    </source>
</evidence>
<gene>
    <name evidence="10" type="ORF">IAD50_03710</name>
</gene>
<dbReference type="EC" id="3.1.3.15" evidence="3 8"/>
<comment type="pathway">
    <text evidence="1 8">Amino-acid biosynthesis; L-histidine biosynthesis; L-histidine from 5-phospho-alpha-D-ribose 1-diphosphate: step 8/9.</text>
</comment>
<dbReference type="Proteomes" id="UP000824089">
    <property type="component" value="Unassembled WGS sequence"/>
</dbReference>
<evidence type="ECO:0000259" key="9">
    <source>
        <dbReference type="Pfam" id="PF02811"/>
    </source>
</evidence>
<dbReference type="GO" id="GO:0004401">
    <property type="term" value="F:histidinol-phosphatase activity"/>
    <property type="evidence" value="ECO:0007669"/>
    <property type="project" value="UniProtKB-UniRule"/>
</dbReference>
<dbReference type="InterPro" id="IPR010140">
    <property type="entry name" value="Histidinol_P_phosphatase_HisJ"/>
</dbReference>
<proteinExistence type="inferred from homology"/>
<dbReference type="PANTHER" id="PTHR21039:SF0">
    <property type="entry name" value="HISTIDINOL-PHOSPHATASE"/>
    <property type="match status" value="1"/>
</dbReference>
<dbReference type="Gene3D" id="3.20.20.140">
    <property type="entry name" value="Metal-dependent hydrolases"/>
    <property type="match status" value="1"/>
</dbReference>
<dbReference type="CDD" id="cd12110">
    <property type="entry name" value="PHP_HisPPase_Hisj_like"/>
    <property type="match status" value="1"/>
</dbReference>
<evidence type="ECO:0000256" key="2">
    <source>
        <dbReference type="ARBA" id="ARBA00009152"/>
    </source>
</evidence>
<evidence type="ECO:0000256" key="6">
    <source>
        <dbReference type="ARBA" id="ARBA00023102"/>
    </source>
</evidence>
<sequence>MRFNLHTHTYRCHHASGTEREYIENAIRSGMELLGFSEHVPYPFPDGHESSFRLYRRDLENYFSVLNALRSEYKNEITIVIGFEAEYYPKYFEDMLRLIRPYNPDYLLLGQHFTNNEEDGVYCLRPTKEEAHLRRYVQQVSDALATGRFTYLAHPDLIHFTGEPVIYDAYMTRLCETAKRLQIPLEFNFLGVRDHRIYPSERFFRIAGKVGNEIVLGCDAHCPEAMLASETAVQASRFLSKYGLKPVDTIKLRPVTP</sequence>
<dbReference type="AlphaFoldDB" id="A0A9D1I8W0"/>
<name>A0A9D1I8W0_9CLOT</name>
<evidence type="ECO:0000256" key="4">
    <source>
        <dbReference type="ARBA" id="ARBA00022605"/>
    </source>
</evidence>
<accession>A0A9D1I8W0</accession>
<comment type="catalytic activity">
    <reaction evidence="7 8">
        <text>L-histidinol phosphate + H2O = L-histidinol + phosphate</text>
        <dbReference type="Rhea" id="RHEA:14465"/>
        <dbReference type="ChEBI" id="CHEBI:15377"/>
        <dbReference type="ChEBI" id="CHEBI:43474"/>
        <dbReference type="ChEBI" id="CHEBI:57699"/>
        <dbReference type="ChEBI" id="CHEBI:57980"/>
        <dbReference type="EC" id="3.1.3.15"/>
    </reaction>
</comment>
<keyword evidence="6 8" id="KW-0368">Histidine biosynthesis</keyword>
<dbReference type="InterPro" id="IPR004013">
    <property type="entry name" value="PHP_dom"/>
</dbReference>
<dbReference type="NCBIfam" id="TIGR01856">
    <property type="entry name" value="hisJ_fam"/>
    <property type="match status" value="1"/>
</dbReference>
<comment type="caution">
    <text evidence="10">The sequence shown here is derived from an EMBL/GenBank/DDBJ whole genome shotgun (WGS) entry which is preliminary data.</text>
</comment>
<dbReference type="Pfam" id="PF02811">
    <property type="entry name" value="PHP"/>
    <property type="match status" value="1"/>
</dbReference>
<evidence type="ECO:0000313" key="10">
    <source>
        <dbReference type="EMBL" id="HIU29388.1"/>
    </source>
</evidence>
<dbReference type="GO" id="GO:0000105">
    <property type="term" value="P:L-histidine biosynthetic process"/>
    <property type="evidence" value="ECO:0007669"/>
    <property type="project" value="UniProtKB-UniRule"/>
</dbReference>
<feature type="domain" description="PHP" evidence="9">
    <location>
        <begin position="5"/>
        <end position="182"/>
    </location>
</feature>
<keyword evidence="5 8" id="KW-0378">Hydrolase</keyword>
<organism evidence="10 11">
    <name type="scientific">Candidatus Egerieisoma faecipullorum</name>
    <dbReference type="NCBI Taxonomy" id="2840963"/>
    <lineage>
        <taxon>Bacteria</taxon>
        <taxon>Bacillati</taxon>
        <taxon>Bacillota</taxon>
        <taxon>Clostridia</taxon>
        <taxon>Eubacteriales</taxon>
        <taxon>Clostridiaceae</taxon>
        <taxon>Clostridiaceae incertae sedis</taxon>
        <taxon>Candidatus Egerieisoma</taxon>
    </lineage>
</organism>
<reference evidence="10" key="2">
    <citation type="journal article" date="2021" name="PeerJ">
        <title>Extensive microbial diversity within the chicken gut microbiome revealed by metagenomics and culture.</title>
        <authorList>
            <person name="Gilroy R."/>
            <person name="Ravi A."/>
            <person name="Getino M."/>
            <person name="Pursley I."/>
            <person name="Horton D.L."/>
            <person name="Alikhan N.F."/>
            <person name="Baker D."/>
            <person name="Gharbi K."/>
            <person name="Hall N."/>
            <person name="Watson M."/>
            <person name="Adriaenssens E.M."/>
            <person name="Foster-Nyarko E."/>
            <person name="Jarju S."/>
            <person name="Secka A."/>
            <person name="Antonio M."/>
            <person name="Oren A."/>
            <person name="Chaudhuri R.R."/>
            <person name="La Ragione R."/>
            <person name="Hildebrand F."/>
            <person name="Pallen M.J."/>
        </authorList>
    </citation>
    <scope>NUCLEOTIDE SEQUENCE</scope>
    <source>
        <strain evidence="10">CHK195-4489</strain>
    </source>
</reference>
<evidence type="ECO:0000256" key="1">
    <source>
        <dbReference type="ARBA" id="ARBA00004970"/>
    </source>
</evidence>
<dbReference type="PANTHER" id="PTHR21039">
    <property type="entry name" value="HISTIDINOL PHOSPHATASE-RELATED"/>
    <property type="match status" value="1"/>
</dbReference>
<dbReference type="GO" id="GO:0005737">
    <property type="term" value="C:cytoplasm"/>
    <property type="evidence" value="ECO:0007669"/>
    <property type="project" value="TreeGrafter"/>
</dbReference>
<protein>
    <recommendedName>
        <fullName evidence="3 8">Histidinol-phosphatase</fullName>
        <shortName evidence="8">HolPase</shortName>
        <ecNumber evidence="3 8">3.1.3.15</ecNumber>
    </recommendedName>
</protein>
<reference evidence="10" key="1">
    <citation type="submission" date="2020-10" db="EMBL/GenBank/DDBJ databases">
        <authorList>
            <person name="Gilroy R."/>
        </authorList>
    </citation>
    <scope>NUCLEOTIDE SEQUENCE</scope>
    <source>
        <strain evidence="10">CHK195-4489</strain>
    </source>
</reference>
<keyword evidence="4 8" id="KW-0028">Amino-acid biosynthesis</keyword>
<dbReference type="EMBL" id="DVMM01000072">
    <property type="protein sequence ID" value="HIU29388.1"/>
    <property type="molecule type" value="Genomic_DNA"/>
</dbReference>
<dbReference type="InterPro" id="IPR016195">
    <property type="entry name" value="Pol/histidinol_Pase-like"/>
</dbReference>
<evidence type="ECO:0000256" key="7">
    <source>
        <dbReference type="ARBA" id="ARBA00049158"/>
    </source>
</evidence>